<dbReference type="EMBL" id="BSDZ01000080">
    <property type="protein sequence ID" value="GLI68502.1"/>
    <property type="molecule type" value="Genomic_DNA"/>
</dbReference>
<evidence type="ECO:0000313" key="6">
    <source>
        <dbReference type="EMBL" id="GLI68502.1"/>
    </source>
</evidence>
<dbReference type="SMART" id="SM00369">
    <property type="entry name" value="LRR_TYP"/>
    <property type="match status" value="6"/>
</dbReference>
<feature type="domain" description="Disease resistance R13L4/SHOC-2-like LRR" evidence="5">
    <location>
        <begin position="473"/>
        <end position="693"/>
    </location>
</feature>
<reference evidence="6 7" key="1">
    <citation type="journal article" date="2023" name="IScience">
        <title>Expanded male sex-determining region conserved during the evolution of homothallism in the green alga Volvox.</title>
        <authorList>
            <person name="Yamamoto K."/>
            <person name="Matsuzaki R."/>
            <person name="Mahakham W."/>
            <person name="Heman W."/>
            <person name="Sekimoto H."/>
            <person name="Kawachi M."/>
            <person name="Minakuchi Y."/>
            <person name="Toyoda A."/>
            <person name="Nozaki H."/>
        </authorList>
    </citation>
    <scope>NUCLEOTIDE SEQUENCE [LARGE SCALE GENOMIC DNA]</scope>
    <source>
        <strain evidence="6 7">NIES-4468</strain>
    </source>
</reference>
<dbReference type="PROSITE" id="PS51450">
    <property type="entry name" value="LRR"/>
    <property type="match status" value="1"/>
</dbReference>
<accession>A0ABQ5SEZ5</accession>
<evidence type="ECO:0000259" key="5">
    <source>
        <dbReference type="Pfam" id="PF23598"/>
    </source>
</evidence>
<comment type="caution">
    <text evidence="6">The sequence shown here is derived from an EMBL/GenBank/DDBJ whole genome shotgun (WGS) entry which is preliminary data.</text>
</comment>
<evidence type="ECO:0000256" key="2">
    <source>
        <dbReference type="ARBA" id="ARBA00022614"/>
    </source>
</evidence>
<feature type="compositionally biased region" description="Acidic residues" evidence="4">
    <location>
        <begin position="231"/>
        <end position="243"/>
    </location>
</feature>
<keyword evidence="7" id="KW-1185">Reference proteome</keyword>
<evidence type="ECO:0000313" key="7">
    <source>
        <dbReference type="Proteomes" id="UP001165090"/>
    </source>
</evidence>
<feature type="region of interest" description="Disordered" evidence="4">
    <location>
        <begin position="281"/>
        <end position="348"/>
    </location>
</feature>
<dbReference type="InterPro" id="IPR003591">
    <property type="entry name" value="Leu-rich_rpt_typical-subtyp"/>
</dbReference>
<organism evidence="6 7">
    <name type="scientific">Volvox africanus</name>
    <dbReference type="NCBI Taxonomy" id="51714"/>
    <lineage>
        <taxon>Eukaryota</taxon>
        <taxon>Viridiplantae</taxon>
        <taxon>Chlorophyta</taxon>
        <taxon>core chlorophytes</taxon>
        <taxon>Chlorophyceae</taxon>
        <taxon>CS clade</taxon>
        <taxon>Chlamydomonadales</taxon>
        <taxon>Volvocaceae</taxon>
        <taxon>Volvox</taxon>
    </lineage>
</organism>
<dbReference type="PANTHER" id="PTHR48051:SF1">
    <property type="entry name" value="RAS SUPPRESSOR PROTEIN 1"/>
    <property type="match status" value="1"/>
</dbReference>
<gene>
    <name evidence="6" type="ORF">VaNZ11_012946</name>
</gene>
<sequence length="699" mass="73522">MNGGARCWASLPADALAYIINEGGLCQNDVASIRLVCVHWRATTNSHLKSLAPACTSLEQVASIAQRFPFLTNCDLTRCDTRLVGHASLCRDASAHLSSLLAALSRMPSLTTLHISDTFSERMGQKHWASLVCTQALVDLTQPPGSPTSAEAPSVLLYMDAGGGEVSDGGAVAATTTSPFSTVATVGTALAAATVGAAHGSVGRARVDLSMRPLADFLSRVPLGPGGSNSYEEELDGDADDDGAASPSGGSLQRTAKGPSDNAAAHTATADVAADCRANDSDVAEGTANEVDPQGGGSGSGDGGVGGLASPPPPPQSAHAGPGPGQLFEVPVSDRSGSGAAQRERRQTVAVAPPPLFLNAAELADPGIKSFSRAISRPGATHQHAFWLPDWCGRLAGLQELHVRGRQRPSAGLPPCLLWLHAGRTAPQLTSLSLVRLSLVTLPEQLQYLTGLTRLVAQDCSLSLVPRGLASGLSRLQYMDLSLNGLTALPVDFTELTALKHLDLQRNKLVALPADIGRLCRVTCLLLNNNQLRQLPASMSAMRHVEVLSCSYNWLGGMGPSLPLLCHLPRLKKLELACVSDVRCRLVPPQELRLLAAHLTHLDLASNNLVPADVLGTLTSVRSLVLSDCGLLAVPPWVRRLAPSLHHLDLSNNSLSELPPWLAACTRLSYLSIAHNRLSLRVPPSVLEQMPQLEVVESE</sequence>
<proteinExistence type="predicted"/>
<evidence type="ECO:0000256" key="1">
    <source>
        <dbReference type="ARBA" id="ARBA00004430"/>
    </source>
</evidence>
<feature type="compositionally biased region" description="Gly residues" evidence="4">
    <location>
        <begin position="294"/>
        <end position="307"/>
    </location>
</feature>
<protein>
    <recommendedName>
        <fullName evidence="5">Disease resistance R13L4/SHOC-2-like LRR domain-containing protein</fullName>
    </recommendedName>
</protein>
<evidence type="ECO:0000256" key="4">
    <source>
        <dbReference type="SAM" id="MobiDB-lite"/>
    </source>
</evidence>
<keyword evidence="2" id="KW-0433">Leucine-rich repeat</keyword>
<dbReference type="InterPro" id="IPR032675">
    <property type="entry name" value="LRR_dom_sf"/>
</dbReference>
<dbReference type="Gene3D" id="3.80.10.10">
    <property type="entry name" value="Ribonuclease Inhibitor"/>
    <property type="match status" value="2"/>
</dbReference>
<name>A0ABQ5SEZ5_9CHLO</name>
<dbReference type="InterPro" id="IPR055414">
    <property type="entry name" value="LRR_R13L4/SHOC2-like"/>
</dbReference>
<dbReference type="Proteomes" id="UP001165090">
    <property type="component" value="Unassembled WGS sequence"/>
</dbReference>
<dbReference type="PANTHER" id="PTHR48051">
    <property type="match status" value="1"/>
</dbReference>
<dbReference type="SUPFAM" id="SSF52058">
    <property type="entry name" value="L domain-like"/>
    <property type="match status" value="1"/>
</dbReference>
<feature type="region of interest" description="Disordered" evidence="4">
    <location>
        <begin position="218"/>
        <end position="269"/>
    </location>
</feature>
<evidence type="ECO:0000256" key="3">
    <source>
        <dbReference type="ARBA" id="ARBA00022737"/>
    </source>
</evidence>
<dbReference type="Pfam" id="PF23598">
    <property type="entry name" value="LRR_14"/>
    <property type="match status" value="1"/>
</dbReference>
<dbReference type="InterPro" id="IPR001611">
    <property type="entry name" value="Leu-rich_rpt"/>
</dbReference>
<keyword evidence="3" id="KW-0677">Repeat</keyword>
<comment type="subcellular location">
    <subcellularLocation>
        <location evidence="1">Cytoplasm</location>
        <location evidence="1">Cytoskeleton</location>
        <location evidence="1">Cilium axoneme</location>
    </subcellularLocation>
</comment>
<dbReference type="InterPro" id="IPR050216">
    <property type="entry name" value="LRR_domain-containing"/>
</dbReference>